<keyword evidence="2 5" id="KW-0812">Transmembrane</keyword>
<dbReference type="STRING" id="930146.SAMN05192533_10411"/>
<name>A0A1H7ZMT9_9BACI</name>
<evidence type="ECO:0000313" key="6">
    <source>
        <dbReference type="EMBL" id="SEM59636.1"/>
    </source>
</evidence>
<sequence length="116" mass="13428">MTHAHITAWVLSIILFIVIMFMQKQGKNTKVLHMILRVFYLLILATGIVMLFGLYQIDFMYILKSLLGIVLIGLFEMILVRGKKGINLNSLWIVFVLVFVIVLYLGFKLPLGFYLF</sequence>
<accession>A0A1H7ZMT9</accession>
<evidence type="ECO:0000256" key="5">
    <source>
        <dbReference type="HAMAP-Rule" id="MF_01536"/>
    </source>
</evidence>
<reference evidence="7" key="1">
    <citation type="submission" date="2016-10" db="EMBL/GenBank/DDBJ databases">
        <authorList>
            <person name="Varghese N."/>
            <person name="Submissions S."/>
        </authorList>
    </citation>
    <scope>NUCLEOTIDE SEQUENCE [LARGE SCALE GENOMIC DNA]</scope>
    <source>
        <strain evidence="7">B48,IBRC-M 10115,DSM 25386,CECT 8001</strain>
    </source>
</reference>
<proteinExistence type="inferred from homology"/>
<feature type="transmembrane region" description="Helical" evidence="5">
    <location>
        <begin position="34"/>
        <end position="55"/>
    </location>
</feature>
<dbReference type="Pfam" id="PF07457">
    <property type="entry name" value="DUF1516"/>
    <property type="match status" value="1"/>
</dbReference>
<evidence type="ECO:0000256" key="4">
    <source>
        <dbReference type="ARBA" id="ARBA00023136"/>
    </source>
</evidence>
<dbReference type="GO" id="GO:0005886">
    <property type="term" value="C:plasma membrane"/>
    <property type="evidence" value="ECO:0007669"/>
    <property type="project" value="UniProtKB-SubCell"/>
</dbReference>
<evidence type="ECO:0000256" key="2">
    <source>
        <dbReference type="ARBA" id="ARBA00022692"/>
    </source>
</evidence>
<dbReference type="InterPro" id="IPR010899">
    <property type="entry name" value="UPF0344"/>
</dbReference>
<keyword evidence="1 5" id="KW-1003">Cell membrane</keyword>
<dbReference type="RefSeq" id="WP_090742803.1">
    <property type="nucleotide sequence ID" value="NZ_FOBW01000004.1"/>
</dbReference>
<keyword evidence="7" id="KW-1185">Reference proteome</keyword>
<dbReference type="AlphaFoldDB" id="A0A1H7ZMT9"/>
<keyword evidence="3 5" id="KW-1133">Transmembrane helix</keyword>
<comment type="similarity">
    <text evidence="5">Belongs to the UPF0344 family.</text>
</comment>
<evidence type="ECO:0000256" key="1">
    <source>
        <dbReference type="ARBA" id="ARBA00022475"/>
    </source>
</evidence>
<comment type="subcellular location">
    <subcellularLocation>
        <location evidence="5">Cell membrane</location>
        <topology evidence="5">Multi-pass membrane protein</topology>
    </subcellularLocation>
</comment>
<dbReference type="HAMAP" id="MF_01536">
    <property type="entry name" value="UPF0344"/>
    <property type="match status" value="1"/>
</dbReference>
<feature type="transmembrane region" description="Helical" evidence="5">
    <location>
        <begin position="6"/>
        <end position="22"/>
    </location>
</feature>
<feature type="transmembrane region" description="Helical" evidence="5">
    <location>
        <begin position="61"/>
        <end position="79"/>
    </location>
</feature>
<dbReference type="Proteomes" id="UP000198553">
    <property type="component" value="Unassembled WGS sequence"/>
</dbReference>
<feature type="transmembrane region" description="Helical" evidence="5">
    <location>
        <begin position="91"/>
        <end position="115"/>
    </location>
</feature>
<protein>
    <recommendedName>
        <fullName evidence="5">UPF0344 protein SAMN05192533_10411</fullName>
    </recommendedName>
</protein>
<evidence type="ECO:0000313" key="7">
    <source>
        <dbReference type="Proteomes" id="UP000198553"/>
    </source>
</evidence>
<keyword evidence="4 5" id="KW-0472">Membrane</keyword>
<dbReference type="EMBL" id="FOBW01000004">
    <property type="protein sequence ID" value="SEM59636.1"/>
    <property type="molecule type" value="Genomic_DNA"/>
</dbReference>
<gene>
    <name evidence="6" type="ORF">SAMN05192533_10411</name>
</gene>
<evidence type="ECO:0000256" key="3">
    <source>
        <dbReference type="ARBA" id="ARBA00022989"/>
    </source>
</evidence>
<dbReference type="OrthoDB" id="2365314at2"/>
<organism evidence="6 7">
    <name type="scientific">Mesobacillus persicus</name>
    <dbReference type="NCBI Taxonomy" id="930146"/>
    <lineage>
        <taxon>Bacteria</taxon>
        <taxon>Bacillati</taxon>
        <taxon>Bacillota</taxon>
        <taxon>Bacilli</taxon>
        <taxon>Bacillales</taxon>
        <taxon>Bacillaceae</taxon>
        <taxon>Mesobacillus</taxon>
    </lineage>
</organism>